<sequence length="154" mass="16136">MRTSRRAVAGVAILIAAALIQSASAAPCKGAIKGKVSGKAKSPSKGTFKGSVCWDGSTTKATIDWTVSTFINYRYSTKSLVQALEKAGAPADKKTLLVVASADETLLRAAGNVERLRVNSAGALQVFDVLNADVIVLERAAIDKVQQLYAPKAE</sequence>
<dbReference type="Pfam" id="PF00573">
    <property type="entry name" value="Ribosomal_L4"/>
    <property type="match status" value="1"/>
</dbReference>
<proteinExistence type="inferred from homology"/>
<dbReference type="GO" id="GO:0005840">
    <property type="term" value="C:ribosome"/>
    <property type="evidence" value="ECO:0007669"/>
    <property type="project" value="UniProtKB-KW"/>
</dbReference>
<dbReference type="AlphaFoldDB" id="A0A2V0P4H2"/>
<dbReference type="InterPro" id="IPR002136">
    <property type="entry name" value="Ribosomal_uL4"/>
</dbReference>
<feature type="signal peptide" evidence="4">
    <location>
        <begin position="1"/>
        <end position="25"/>
    </location>
</feature>
<keyword evidence="4" id="KW-0732">Signal</keyword>
<evidence type="ECO:0000313" key="6">
    <source>
        <dbReference type="Proteomes" id="UP000247498"/>
    </source>
</evidence>
<comment type="similarity">
    <text evidence="1">Belongs to the universal ribosomal protein uL4 family.</text>
</comment>
<evidence type="ECO:0000313" key="5">
    <source>
        <dbReference type="EMBL" id="GBF94781.1"/>
    </source>
</evidence>
<gene>
    <name evidence="5" type="ORF">Rsub_07664</name>
</gene>
<accession>A0A2V0P4H2</accession>
<comment type="caution">
    <text evidence="5">The sequence shown here is derived from an EMBL/GenBank/DDBJ whole genome shotgun (WGS) entry which is preliminary data.</text>
</comment>
<dbReference type="GO" id="GO:0006412">
    <property type="term" value="P:translation"/>
    <property type="evidence" value="ECO:0007669"/>
    <property type="project" value="InterPro"/>
</dbReference>
<evidence type="ECO:0008006" key="7">
    <source>
        <dbReference type="Google" id="ProtNLM"/>
    </source>
</evidence>
<dbReference type="Gene3D" id="3.40.1370.10">
    <property type="match status" value="1"/>
</dbReference>
<keyword evidence="2" id="KW-0689">Ribosomal protein</keyword>
<evidence type="ECO:0000256" key="1">
    <source>
        <dbReference type="ARBA" id="ARBA00010528"/>
    </source>
</evidence>
<name>A0A2V0P4H2_9CHLO</name>
<dbReference type="Proteomes" id="UP000247498">
    <property type="component" value="Unassembled WGS sequence"/>
</dbReference>
<feature type="chain" id="PRO_5016000493" description="50S ribosomal protein L4" evidence="4">
    <location>
        <begin position="26"/>
        <end position="154"/>
    </location>
</feature>
<dbReference type="GO" id="GO:1990904">
    <property type="term" value="C:ribonucleoprotein complex"/>
    <property type="evidence" value="ECO:0007669"/>
    <property type="project" value="UniProtKB-KW"/>
</dbReference>
<dbReference type="GO" id="GO:0003735">
    <property type="term" value="F:structural constituent of ribosome"/>
    <property type="evidence" value="ECO:0007669"/>
    <property type="project" value="InterPro"/>
</dbReference>
<protein>
    <recommendedName>
        <fullName evidence="7">50S ribosomal protein L4</fullName>
    </recommendedName>
</protein>
<evidence type="ECO:0000256" key="4">
    <source>
        <dbReference type="SAM" id="SignalP"/>
    </source>
</evidence>
<evidence type="ECO:0000256" key="2">
    <source>
        <dbReference type="ARBA" id="ARBA00022980"/>
    </source>
</evidence>
<dbReference type="EMBL" id="BDRX01000055">
    <property type="protein sequence ID" value="GBF94781.1"/>
    <property type="molecule type" value="Genomic_DNA"/>
</dbReference>
<keyword evidence="3" id="KW-0687">Ribonucleoprotein</keyword>
<dbReference type="InterPro" id="IPR023574">
    <property type="entry name" value="Ribosomal_uL4_dom_sf"/>
</dbReference>
<dbReference type="SUPFAM" id="SSF52166">
    <property type="entry name" value="Ribosomal protein L4"/>
    <property type="match status" value="1"/>
</dbReference>
<dbReference type="InParanoid" id="A0A2V0P4H2"/>
<reference evidence="5 6" key="1">
    <citation type="journal article" date="2018" name="Sci. Rep.">
        <title>Raphidocelis subcapitata (=Pseudokirchneriella subcapitata) provides an insight into genome evolution and environmental adaptations in the Sphaeropleales.</title>
        <authorList>
            <person name="Suzuki S."/>
            <person name="Yamaguchi H."/>
            <person name="Nakajima N."/>
            <person name="Kawachi M."/>
        </authorList>
    </citation>
    <scope>NUCLEOTIDE SEQUENCE [LARGE SCALE GENOMIC DNA]</scope>
    <source>
        <strain evidence="5 6">NIES-35</strain>
    </source>
</reference>
<organism evidence="5 6">
    <name type="scientific">Raphidocelis subcapitata</name>
    <dbReference type="NCBI Taxonomy" id="307507"/>
    <lineage>
        <taxon>Eukaryota</taxon>
        <taxon>Viridiplantae</taxon>
        <taxon>Chlorophyta</taxon>
        <taxon>core chlorophytes</taxon>
        <taxon>Chlorophyceae</taxon>
        <taxon>CS clade</taxon>
        <taxon>Sphaeropleales</taxon>
        <taxon>Selenastraceae</taxon>
        <taxon>Raphidocelis</taxon>
    </lineage>
</organism>
<keyword evidence="6" id="KW-1185">Reference proteome</keyword>
<evidence type="ECO:0000256" key="3">
    <source>
        <dbReference type="ARBA" id="ARBA00023274"/>
    </source>
</evidence>